<protein>
    <submittedName>
        <fullName evidence="5">Nitroreductase</fullName>
    </submittedName>
</protein>
<dbReference type="InterPro" id="IPR000415">
    <property type="entry name" value="Nitroreductase-like"/>
</dbReference>
<gene>
    <name evidence="5" type="ORF">Pta02_53040</name>
</gene>
<dbReference type="Gene3D" id="3.40.109.10">
    <property type="entry name" value="NADH Oxidase"/>
    <property type="match status" value="1"/>
</dbReference>
<dbReference type="CDD" id="cd02138">
    <property type="entry name" value="TdsD-like"/>
    <property type="match status" value="1"/>
</dbReference>
<dbReference type="Proteomes" id="UP000634476">
    <property type="component" value="Unassembled WGS sequence"/>
</dbReference>
<comment type="caution">
    <text evidence="5">The sequence shown here is derived from an EMBL/GenBank/DDBJ whole genome shotgun (WGS) entry which is preliminary data.</text>
</comment>
<keyword evidence="6" id="KW-1185">Reference proteome</keyword>
<evidence type="ECO:0000256" key="1">
    <source>
        <dbReference type="ARBA" id="ARBA00007118"/>
    </source>
</evidence>
<feature type="domain" description="Nitroreductase" evidence="4">
    <location>
        <begin position="32"/>
        <end position="89"/>
    </location>
</feature>
<evidence type="ECO:0000256" key="2">
    <source>
        <dbReference type="ARBA" id="ARBA00023002"/>
    </source>
</evidence>
<evidence type="ECO:0000313" key="6">
    <source>
        <dbReference type="Proteomes" id="UP000634476"/>
    </source>
</evidence>
<dbReference type="GO" id="GO:0016491">
    <property type="term" value="F:oxidoreductase activity"/>
    <property type="evidence" value="ECO:0007669"/>
    <property type="project" value="UniProtKB-KW"/>
</dbReference>
<feature type="region of interest" description="Disordered" evidence="3">
    <location>
        <begin position="1"/>
        <end position="23"/>
    </location>
</feature>
<proteinExistence type="inferred from homology"/>
<dbReference type="PANTHER" id="PTHR43673:SF10">
    <property type="entry name" value="NADH DEHYDROGENASE_NAD(P)H NITROREDUCTASE XCC3605-RELATED"/>
    <property type="match status" value="1"/>
</dbReference>
<dbReference type="PANTHER" id="PTHR43673">
    <property type="entry name" value="NAD(P)H NITROREDUCTASE YDGI-RELATED"/>
    <property type="match status" value="1"/>
</dbReference>
<dbReference type="AlphaFoldDB" id="A0A8J3WV06"/>
<evidence type="ECO:0000259" key="4">
    <source>
        <dbReference type="Pfam" id="PF00881"/>
    </source>
</evidence>
<name>A0A8J3WV06_9ACTN</name>
<dbReference type="InterPro" id="IPR029479">
    <property type="entry name" value="Nitroreductase"/>
</dbReference>
<sequence>MNLETNPETGLETGPETHKTAATSVPVHPLLARRWSPRGFDAAHTVGDGQLRALLEAARWAPSANNSQPWRFLVARRGEEARARLLDLLNPGNRTWAEAAGALVLVAAETADETGRARPWALYDTGQAVAALAVQAQAEGLSVHQMGGFDAAAAREGFGLGDGLTPVVVIAVGRLDTAAELPEPLAARERAPRTRHPLDTLLLPAVPGPERRAA</sequence>
<organism evidence="5 6">
    <name type="scientific">Planobispora takensis</name>
    <dbReference type="NCBI Taxonomy" id="1367882"/>
    <lineage>
        <taxon>Bacteria</taxon>
        <taxon>Bacillati</taxon>
        <taxon>Actinomycetota</taxon>
        <taxon>Actinomycetes</taxon>
        <taxon>Streptosporangiales</taxon>
        <taxon>Streptosporangiaceae</taxon>
        <taxon>Planobispora</taxon>
    </lineage>
</organism>
<reference evidence="5" key="1">
    <citation type="submission" date="2021-01" db="EMBL/GenBank/DDBJ databases">
        <title>Whole genome shotgun sequence of Planobispora takensis NBRC 109077.</title>
        <authorList>
            <person name="Komaki H."/>
            <person name="Tamura T."/>
        </authorList>
    </citation>
    <scope>NUCLEOTIDE SEQUENCE</scope>
    <source>
        <strain evidence="5">NBRC 109077</strain>
    </source>
</reference>
<keyword evidence="2" id="KW-0560">Oxidoreductase</keyword>
<evidence type="ECO:0000256" key="3">
    <source>
        <dbReference type="SAM" id="MobiDB-lite"/>
    </source>
</evidence>
<dbReference type="SUPFAM" id="SSF55469">
    <property type="entry name" value="FMN-dependent nitroreductase-like"/>
    <property type="match status" value="1"/>
</dbReference>
<comment type="similarity">
    <text evidence="1">Belongs to the nitroreductase family.</text>
</comment>
<dbReference type="EMBL" id="BOOK01000038">
    <property type="protein sequence ID" value="GII03296.1"/>
    <property type="molecule type" value="Genomic_DNA"/>
</dbReference>
<dbReference type="RefSeq" id="WP_203877586.1">
    <property type="nucleotide sequence ID" value="NZ_BOOK01000038.1"/>
</dbReference>
<accession>A0A8J3WV06</accession>
<feature type="domain" description="Nitroreductase" evidence="4">
    <location>
        <begin position="93"/>
        <end position="174"/>
    </location>
</feature>
<dbReference type="Pfam" id="PF00881">
    <property type="entry name" value="Nitroreductase"/>
    <property type="match status" value="2"/>
</dbReference>
<evidence type="ECO:0000313" key="5">
    <source>
        <dbReference type="EMBL" id="GII03296.1"/>
    </source>
</evidence>